<name>A0ABQ9NJU3_9PEZI</name>
<comment type="caution">
    <text evidence="4">The sequence shown here is derived from an EMBL/GenBank/DDBJ whole genome shotgun (WGS) entry which is preliminary data.</text>
</comment>
<evidence type="ECO:0000256" key="1">
    <source>
        <dbReference type="ARBA" id="ARBA00022737"/>
    </source>
</evidence>
<dbReference type="PANTHER" id="PTHR10039">
    <property type="entry name" value="AMELOGENIN"/>
    <property type="match status" value="1"/>
</dbReference>
<dbReference type="InterPro" id="IPR027417">
    <property type="entry name" value="P-loop_NTPase"/>
</dbReference>
<feature type="domain" description="Nephrocystin 3-like N-terminal" evidence="3">
    <location>
        <begin position="188"/>
        <end position="348"/>
    </location>
</feature>
<protein>
    <recommendedName>
        <fullName evidence="3">Nephrocystin 3-like N-terminal domain-containing protein</fullName>
    </recommendedName>
</protein>
<gene>
    <name evidence="4" type="ORF">H2201_008661</name>
</gene>
<dbReference type="Pfam" id="PF24883">
    <property type="entry name" value="NPHP3_N"/>
    <property type="match status" value="1"/>
</dbReference>
<dbReference type="SUPFAM" id="SSF52540">
    <property type="entry name" value="P-loop containing nucleoside triphosphate hydrolases"/>
    <property type="match status" value="1"/>
</dbReference>
<evidence type="ECO:0000259" key="3">
    <source>
        <dbReference type="Pfam" id="PF24883"/>
    </source>
</evidence>
<keyword evidence="5" id="KW-1185">Reference proteome</keyword>
<evidence type="ECO:0000313" key="4">
    <source>
        <dbReference type="EMBL" id="KAJ9656035.1"/>
    </source>
</evidence>
<dbReference type="Proteomes" id="UP001172684">
    <property type="component" value="Unassembled WGS sequence"/>
</dbReference>
<reference evidence="4" key="1">
    <citation type="submission" date="2022-10" db="EMBL/GenBank/DDBJ databases">
        <title>Culturing micro-colonial fungi from biological soil crusts in the Mojave desert and describing Neophaeococcomyces mojavensis, and introducing the new genera and species Taxawa tesnikishii.</title>
        <authorList>
            <person name="Kurbessoian T."/>
            <person name="Stajich J.E."/>
        </authorList>
    </citation>
    <scope>NUCLEOTIDE SEQUENCE</scope>
    <source>
        <strain evidence="4">TK_1</strain>
    </source>
</reference>
<keyword evidence="1" id="KW-0677">Repeat</keyword>
<organism evidence="4 5">
    <name type="scientific">Coniosporium apollinis</name>
    <dbReference type="NCBI Taxonomy" id="61459"/>
    <lineage>
        <taxon>Eukaryota</taxon>
        <taxon>Fungi</taxon>
        <taxon>Dikarya</taxon>
        <taxon>Ascomycota</taxon>
        <taxon>Pezizomycotina</taxon>
        <taxon>Dothideomycetes</taxon>
        <taxon>Dothideomycetes incertae sedis</taxon>
        <taxon>Coniosporium</taxon>
    </lineage>
</organism>
<dbReference type="PANTHER" id="PTHR10039:SF16">
    <property type="entry name" value="GPI INOSITOL-DEACYLASE"/>
    <property type="match status" value="1"/>
</dbReference>
<dbReference type="EMBL" id="JAPDRL010000140">
    <property type="protein sequence ID" value="KAJ9656035.1"/>
    <property type="molecule type" value="Genomic_DNA"/>
</dbReference>
<evidence type="ECO:0000313" key="5">
    <source>
        <dbReference type="Proteomes" id="UP001172684"/>
    </source>
</evidence>
<dbReference type="Gene3D" id="3.40.50.300">
    <property type="entry name" value="P-loop containing nucleotide triphosphate hydrolases"/>
    <property type="match status" value="1"/>
</dbReference>
<sequence length="691" mass="77785">MEPLEVLGVTANIIAIVDLSAKIASLCVQYSLAVKDAKNDIERLRGEVNSVTDVLREVERLLQGPDSARLSASQKLRDALKDCFSQLTELKKRLHPGKTRKAMSRIGVRALKWPFQSKEVDKVVRNLERCKQTVSLALQVDQTVLILGIDQKIDLAKLPSAKGAAFDSHLDEHDARCLPDTRVDLRRQIAEWAEDKQGKCIFWLNGMAGTGKSTVSRTVAQSFADKGQLGASFFFKRGEGDRGNAARFFTTIAAQLVTKVPGVIPYIRKAIDGDPAISEKTLKEQFEKLILQPLSEMKRVPPQASKLVIVVDALDECEREGDIRTILRLLPQTKDVRSVCLRIFVTSRPELPIRLGFKDMSGGTYQDLVLHEIPKATIEHDVSAFLKHELTRIRAEHSKIRPQHLLSPDWPGESNIQALVEMAIPLFIFAATVCRFVGDQRGNPKKRLGSILEYQTASWASKLDRTYLPILEQLLLDQDEAEKESRAREFREVVGAVVLLADPLSIISLASLLNIPEEDVTCSLDSLHSVLSIPTDRDAPVRLLHLSFRDFLLDPQKRGKSPFWIDEAKTHERIVSKCLQLLSRPNYLKENICGLRAPGTLRTEIDSRTIDDCLPADVRYASRYWVHHLEQSNGRICDGDQVHVFLKEHFLHWLEALSLMGDASRSIGMVDTLRSVLEVKFSRQLKVLVRY</sequence>
<keyword evidence="2" id="KW-0175">Coiled coil</keyword>
<proteinExistence type="predicted"/>
<feature type="coiled-coil region" evidence="2">
    <location>
        <begin position="27"/>
        <end position="61"/>
    </location>
</feature>
<dbReference type="InterPro" id="IPR056884">
    <property type="entry name" value="NPHP3-like_N"/>
</dbReference>
<accession>A0ABQ9NJU3</accession>
<evidence type="ECO:0000256" key="2">
    <source>
        <dbReference type="SAM" id="Coils"/>
    </source>
</evidence>